<sequence>MLSPYHHQTSLNSYMRLHIITANKEIAQGSLPSRSDADKRPSLLRRERGSSSIRMALLNDVAAFVVA</sequence>
<name>A0A7J6TRJ4_PEROL</name>
<organism evidence="1 2">
    <name type="scientific">Perkinsus olseni</name>
    <name type="common">Perkinsus atlanticus</name>
    <dbReference type="NCBI Taxonomy" id="32597"/>
    <lineage>
        <taxon>Eukaryota</taxon>
        <taxon>Sar</taxon>
        <taxon>Alveolata</taxon>
        <taxon>Perkinsozoa</taxon>
        <taxon>Perkinsea</taxon>
        <taxon>Perkinsida</taxon>
        <taxon>Perkinsidae</taxon>
        <taxon>Perkinsus</taxon>
    </lineage>
</organism>
<dbReference type="EMBL" id="JABANM010005681">
    <property type="protein sequence ID" value="KAF4747192.1"/>
    <property type="molecule type" value="Genomic_DNA"/>
</dbReference>
<dbReference type="AlphaFoldDB" id="A0A7J6TRJ4"/>
<dbReference type="Proteomes" id="UP000574390">
    <property type="component" value="Unassembled WGS sequence"/>
</dbReference>
<evidence type="ECO:0000313" key="2">
    <source>
        <dbReference type="Proteomes" id="UP000574390"/>
    </source>
</evidence>
<comment type="caution">
    <text evidence="1">The sequence shown here is derived from an EMBL/GenBank/DDBJ whole genome shotgun (WGS) entry which is preliminary data.</text>
</comment>
<reference evidence="1 2" key="1">
    <citation type="submission" date="2020-04" db="EMBL/GenBank/DDBJ databases">
        <title>Perkinsus olseni comparative genomics.</title>
        <authorList>
            <person name="Bogema D.R."/>
        </authorList>
    </citation>
    <scope>NUCLEOTIDE SEQUENCE [LARGE SCALE GENOMIC DNA]</scope>
    <source>
        <strain evidence="1">ATCC PRA-205</strain>
    </source>
</reference>
<proteinExistence type="predicted"/>
<evidence type="ECO:0000313" key="1">
    <source>
        <dbReference type="EMBL" id="KAF4747192.1"/>
    </source>
</evidence>
<gene>
    <name evidence="1" type="ORF">FOZ62_026385</name>
</gene>
<accession>A0A7J6TRJ4</accession>
<protein>
    <submittedName>
        <fullName evidence="1">Uncharacterized protein</fullName>
    </submittedName>
</protein>